<dbReference type="EMBL" id="FNED01000041">
    <property type="protein sequence ID" value="SDK15593.1"/>
    <property type="molecule type" value="Genomic_DNA"/>
</dbReference>
<dbReference type="Proteomes" id="UP000182836">
    <property type="component" value="Unassembled WGS sequence"/>
</dbReference>
<gene>
    <name evidence="1" type="ORF">SAMN04487909_14138</name>
</gene>
<organism evidence="1 2">
    <name type="scientific">Aneurinibacillus migulanus</name>
    <name type="common">Bacillus migulanus</name>
    <dbReference type="NCBI Taxonomy" id="47500"/>
    <lineage>
        <taxon>Bacteria</taxon>
        <taxon>Bacillati</taxon>
        <taxon>Bacillota</taxon>
        <taxon>Bacilli</taxon>
        <taxon>Bacillales</taxon>
        <taxon>Paenibacillaceae</taxon>
        <taxon>Aneurinibacillus group</taxon>
        <taxon>Aneurinibacillus</taxon>
    </lineage>
</organism>
<reference evidence="1 2" key="1">
    <citation type="submission" date="2016-10" db="EMBL/GenBank/DDBJ databases">
        <authorList>
            <person name="de Groot N.N."/>
        </authorList>
    </citation>
    <scope>NUCLEOTIDE SEQUENCE [LARGE SCALE GENOMIC DNA]</scope>
    <source>
        <strain evidence="1 2">DSM 2895</strain>
    </source>
</reference>
<evidence type="ECO:0000313" key="2">
    <source>
        <dbReference type="Proteomes" id="UP000182836"/>
    </source>
</evidence>
<proteinExistence type="predicted"/>
<accession>A0A1G8ZKP4</accession>
<evidence type="ECO:0000313" key="1">
    <source>
        <dbReference type="EMBL" id="SDK15593.1"/>
    </source>
</evidence>
<sequence length="60" mass="6927">MLSLVFSFTIGSLPTHRQILLHIRVSPAADDWKRDARLLRPAHPTIPHQRSPYHRECLAC</sequence>
<name>A0A1G8ZKP4_ANEMI</name>
<dbReference type="AlphaFoldDB" id="A0A1G8ZKP4"/>
<protein>
    <submittedName>
        <fullName evidence="1">Uncharacterized protein</fullName>
    </submittedName>
</protein>